<proteinExistence type="predicted"/>
<keyword evidence="3" id="KW-1185">Reference proteome</keyword>
<protein>
    <submittedName>
        <fullName evidence="2">Uncharacterized protein</fullName>
    </submittedName>
</protein>
<dbReference type="EMBL" id="VSRR010098950">
    <property type="protein sequence ID" value="MPC94527.1"/>
    <property type="molecule type" value="Genomic_DNA"/>
</dbReference>
<organism evidence="2 3">
    <name type="scientific">Portunus trituberculatus</name>
    <name type="common">Swimming crab</name>
    <name type="synonym">Neptunus trituberculatus</name>
    <dbReference type="NCBI Taxonomy" id="210409"/>
    <lineage>
        <taxon>Eukaryota</taxon>
        <taxon>Metazoa</taxon>
        <taxon>Ecdysozoa</taxon>
        <taxon>Arthropoda</taxon>
        <taxon>Crustacea</taxon>
        <taxon>Multicrustacea</taxon>
        <taxon>Malacostraca</taxon>
        <taxon>Eumalacostraca</taxon>
        <taxon>Eucarida</taxon>
        <taxon>Decapoda</taxon>
        <taxon>Pleocyemata</taxon>
        <taxon>Brachyura</taxon>
        <taxon>Eubrachyura</taxon>
        <taxon>Portunoidea</taxon>
        <taxon>Portunidae</taxon>
        <taxon>Portuninae</taxon>
        <taxon>Portunus</taxon>
    </lineage>
</organism>
<feature type="compositionally biased region" description="Pro residues" evidence="1">
    <location>
        <begin position="1"/>
        <end position="11"/>
    </location>
</feature>
<reference evidence="2 3" key="1">
    <citation type="submission" date="2019-05" db="EMBL/GenBank/DDBJ databases">
        <title>Another draft genome of Portunus trituberculatus and its Hox gene families provides insights of decapod evolution.</title>
        <authorList>
            <person name="Jeong J.-H."/>
            <person name="Song I."/>
            <person name="Kim S."/>
            <person name="Choi T."/>
            <person name="Kim D."/>
            <person name="Ryu S."/>
            <person name="Kim W."/>
        </authorList>
    </citation>
    <scope>NUCLEOTIDE SEQUENCE [LARGE SCALE GENOMIC DNA]</scope>
    <source>
        <tissue evidence="2">Muscle</tissue>
    </source>
</reference>
<evidence type="ECO:0000313" key="3">
    <source>
        <dbReference type="Proteomes" id="UP000324222"/>
    </source>
</evidence>
<feature type="region of interest" description="Disordered" evidence="1">
    <location>
        <begin position="1"/>
        <end position="57"/>
    </location>
</feature>
<comment type="caution">
    <text evidence="2">The sequence shown here is derived from an EMBL/GenBank/DDBJ whole genome shotgun (WGS) entry which is preliminary data.</text>
</comment>
<accession>A0A5B7JN58</accession>
<gene>
    <name evidence="2" type="ORF">E2C01_089700</name>
</gene>
<dbReference type="AlphaFoldDB" id="A0A5B7JN58"/>
<evidence type="ECO:0000256" key="1">
    <source>
        <dbReference type="SAM" id="MobiDB-lite"/>
    </source>
</evidence>
<name>A0A5B7JN58_PORTR</name>
<sequence>MTAPTLPPPPRVTTLQQEPRAMQPPTRNARSSTRRRGQCDAWCCGRPSGTPGMAGKA</sequence>
<dbReference type="Proteomes" id="UP000324222">
    <property type="component" value="Unassembled WGS sequence"/>
</dbReference>
<evidence type="ECO:0000313" key="2">
    <source>
        <dbReference type="EMBL" id="MPC94527.1"/>
    </source>
</evidence>